<evidence type="ECO:0000313" key="3">
    <source>
        <dbReference type="Proteomes" id="UP000824010"/>
    </source>
</evidence>
<evidence type="ECO:0000313" key="2">
    <source>
        <dbReference type="EMBL" id="QXH54306.1"/>
    </source>
</evidence>
<evidence type="ECO:0000256" key="1">
    <source>
        <dbReference type="SAM" id="Coils"/>
    </source>
</evidence>
<dbReference type="EMBL" id="CP077077">
    <property type="protein sequence ID" value="QXH54306.1"/>
    <property type="molecule type" value="Genomic_DNA"/>
</dbReference>
<gene>
    <name evidence="2" type="ORF">KSS90_13035</name>
</gene>
<keyword evidence="1" id="KW-0175">Coiled coil</keyword>
<keyword evidence="3" id="KW-1185">Reference proteome</keyword>
<name>A0ABX8ND82_9PSED</name>
<proteinExistence type="predicted"/>
<sequence length="71" mass="8142">MSNENIETLLERLVAINEEVSQKLDDIKYDLSEIKNELNWVGEHSYAKVVYDGLNNIEMRLIGIESNTSSL</sequence>
<dbReference type="Proteomes" id="UP000824010">
    <property type="component" value="Chromosome"/>
</dbReference>
<reference evidence="2 3" key="1">
    <citation type="journal article" date="2021" name="Microorganisms">
        <title>The Ever-Expanding Pseudomonas Genus: Description of 43 New Species and Partition of the Pseudomonas putida Group.</title>
        <authorList>
            <person name="Girard L."/>
            <person name="Lood C."/>
            <person name="Hofte M."/>
            <person name="Vandamme P."/>
            <person name="Rokni-Zadeh H."/>
            <person name="van Noort V."/>
            <person name="Lavigne R."/>
            <person name="De Mot R."/>
        </authorList>
    </citation>
    <scope>NUCLEOTIDE SEQUENCE [LARGE SCALE GENOMIC DNA]</scope>
    <source>
        <strain evidence="2 3">COW77</strain>
    </source>
</reference>
<dbReference type="RefSeq" id="WP_217865867.1">
    <property type="nucleotide sequence ID" value="NZ_CP077077.1"/>
</dbReference>
<protein>
    <submittedName>
        <fullName evidence="2">Uncharacterized protein</fullName>
    </submittedName>
</protein>
<organism evidence="2 3">
    <name type="scientific">Pseudomonas maumuensis</name>
    <dbReference type="NCBI Taxonomy" id="2842354"/>
    <lineage>
        <taxon>Bacteria</taxon>
        <taxon>Pseudomonadati</taxon>
        <taxon>Pseudomonadota</taxon>
        <taxon>Gammaproteobacteria</taxon>
        <taxon>Pseudomonadales</taxon>
        <taxon>Pseudomonadaceae</taxon>
        <taxon>Pseudomonas</taxon>
    </lineage>
</organism>
<accession>A0ABX8ND82</accession>
<feature type="coiled-coil region" evidence="1">
    <location>
        <begin position="3"/>
        <end position="37"/>
    </location>
</feature>